<evidence type="ECO:0000256" key="7">
    <source>
        <dbReference type="ARBA" id="ARBA00023033"/>
    </source>
</evidence>
<comment type="cofactor">
    <cofactor evidence="1">
        <name>heme</name>
        <dbReference type="ChEBI" id="CHEBI:30413"/>
    </cofactor>
</comment>
<keyword evidence="7" id="KW-0503">Monooxygenase</keyword>
<organism evidence="8 9">
    <name type="scientific">Penicillium salamii</name>
    <dbReference type="NCBI Taxonomy" id="1612424"/>
    <lineage>
        <taxon>Eukaryota</taxon>
        <taxon>Fungi</taxon>
        <taxon>Dikarya</taxon>
        <taxon>Ascomycota</taxon>
        <taxon>Pezizomycotina</taxon>
        <taxon>Eurotiomycetes</taxon>
        <taxon>Eurotiomycetidae</taxon>
        <taxon>Eurotiales</taxon>
        <taxon>Aspergillaceae</taxon>
        <taxon>Penicillium</taxon>
    </lineage>
</organism>
<dbReference type="PANTHER" id="PTHR46206:SF2">
    <property type="entry name" value="CYTOCHROME P450 MONOOXYGENASE AUSG-RELATED"/>
    <property type="match status" value="1"/>
</dbReference>
<keyword evidence="6" id="KW-0408">Iron</keyword>
<dbReference type="AlphaFoldDB" id="A0A9W4JM93"/>
<dbReference type="GO" id="GO:0004497">
    <property type="term" value="F:monooxygenase activity"/>
    <property type="evidence" value="ECO:0007669"/>
    <property type="project" value="UniProtKB-KW"/>
</dbReference>
<dbReference type="Gene3D" id="1.10.630.10">
    <property type="entry name" value="Cytochrome P450"/>
    <property type="match status" value="1"/>
</dbReference>
<evidence type="ECO:0000256" key="2">
    <source>
        <dbReference type="ARBA" id="ARBA00010617"/>
    </source>
</evidence>
<dbReference type="PANTHER" id="PTHR46206">
    <property type="entry name" value="CYTOCHROME P450"/>
    <property type="match status" value="1"/>
</dbReference>
<evidence type="ECO:0000313" key="9">
    <source>
        <dbReference type="Proteomes" id="UP001152649"/>
    </source>
</evidence>
<dbReference type="GO" id="GO:0016705">
    <property type="term" value="F:oxidoreductase activity, acting on paired donors, with incorporation or reduction of molecular oxygen"/>
    <property type="evidence" value="ECO:0007669"/>
    <property type="project" value="InterPro"/>
</dbReference>
<proteinExistence type="inferred from homology"/>
<dbReference type="Proteomes" id="UP001152649">
    <property type="component" value="Unassembled WGS sequence"/>
</dbReference>
<keyword evidence="3" id="KW-0349">Heme</keyword>
<evidence type="ECO:0000313" key="8">
    <source>
        <dbReference type="EMBL" id="CAG8407903.1"/>
    </source>
</evidence>
<reference evidence="8" key="1">
    <citation type="submission" date="2021-07" db="EMBL/GenBank/DDBJ databases">
        <authorList>
            <person name="Branca A.L. A."/>
        </authorList>
    </citation>
    <scope>NUCLEOTIDE SEQUENCE</scope>
</reference>
<dbReference type="GO" id="GO:0005506">
    <property type="term" value="F:iron ion binding"/>
    <property type="evidence" value="ECO:0007669"/>
    <property type="project" value="InterPro"/>
</dbReference>
<dbReference type="OrthoDB" id="972532at2759"/>
<dbReference type="SUPFAM" id="SSF48264">
    <property type="entry name" value="Cytochrome P450"/>
    <property type="match status" value="1"/>
</dbReference>
<name>A0A9W4JM93_9EURO</name>
<comment type="caution">
    <text evidence="8">The sequence shown here is derived from an EMBL/GenBank/DDBJ whole genome shotgun (WGS) entry which is preliminary data.</text>
</comment>
<dbReference type="GO" id="GO:0020037">
    <property type="term" value="F:heme binding"/>
    <property type="evidence" value="ECO:0007669"/>
    <property type="project" value="InterPro"/>
</dbReference>
<accession>A0A9W4JM93</accession>
<protein>
    <submittedName>
        <fullName evidence="8">Uncharacterized protein</fullName>
    </submittedName>
</protein>
<comment type="similarity">
    <text evidence="2">Belongs to the cytochrome P450 family.</text>
</comment>
<dbReference type="InterPro" id="IPR036396">
    <property type="entry name" value="Cyt_P450_sf"/>
</dbReference>
<evidence type="ECO:0000256" key="1">
    <source>
        <dbReference type="ARBA" id="ARBA00001971"/>
    </source>
</evidence>
<evidence type="ECO:0000256" key="5">
    <source>
        <dbReference type="ARBA" id="ARBA00023002"/>
    </source>
</evidence>
<evidence type="ECO:0000256" key="3">
    <source>
        <dbReference type="ARBA" id="ARBA00022617"/>
    </source>
</evidence>
<sequence>MKFEITLLSAFRILLDRNLIFTSKGFFGEDGNIILDVTHKRLTQAQEWHEVALYFSIQRLVARLSCKIFLGDEMCRNEDWLRVTTDYAGHSIQASDALQLWPKIVRPIVATCMQSTRMLKKEVQAARSIMKPVLEKRGKDKENALKNRMAPEIHNDATQWMEDVAAGRRYDPALMHLGLALVAIFSTADFFRTGFIGSLWKGDADC</sequence>
<keyword evidence="4" id="KW-0479">Metal-binding</keyword>
<evidence type="ECO:0000256" key="4">
    <source>
        <dbReference type="ARBA" id="ARBA00022723"/>
    </source>
</evidence>
<evidence type="ECO:0000256" key="6">
    <source>
        <dbReference type="ARBA" id="ARBA00023004"/>
    </source>
</evidence>
<dbReference type="EMBL" id="CAJVPG010000422">
    <property type="protein sequence ID" value="CAG8407903.1"/>
    <property type="molecule type" value="Genomic_DNA"/>
</dbReference>
<dbReference type="GO" id="GO:0019748">
    <property type="term" value="P:secondary metabolic process"/>
    <property type="evidence" value="ECO:0007669"/>
    <property type="project" value="UniProtKB-ARBA"/>
</dbReference>
<gene>
    <name evidence="8" type="ORF">PSALAMII_LOCUS8499</name>
</gene>
<keyword evidence="5" id="KW-0560">Oxidoreductase</keyword>
<keyword evidence="9" id="KW-1185">Reference proteome</keyword>